<proteinExistence type="predicted"/>
<dbReference type="SUPFAM" id="SSF48208">
    <property type="entry name" value="Six-hairpin glycosidases"/>
    <property type="match status" value="1"/>
</dbReference>
<sequence>MTKPYHPQNTIIYLSTYPPRECGIATFTQDLAAAFDLRFNPTTRSKVIALNENPVSMYNYTQKVIEQIAANNVEQYVSLAETINRRDDVKLVNIQHEFGLFGGSWGEYLLPFLQVVKKPVITTFHAVLSNPEERLRDIVRFIGERSKAIIVMNALSRQALQKEYGIPKSKIFLTFHGIPQTAFEPSESYKNDLGFRGKTILSTFGFLSKDKGIEYVIRALPQIVKKFPNAIYLVIGATHPNVRKEDGETYRNFLVKEVERLGLRNNVKFYNKYLALDELLAYLKATDIYLSPVVNPRQSVSGTLSYALGCGRPVIATLTEYAKSVVAGNVGMLVECRNSSGIARALDRLLGDEKLIKAMSANAYEATRKMTWPNVAADYFRIYKKFVDIETEEKKLPNVKLDHLMRLTDDFGILHHAKYSKPERRYGYSMDDNARALIVAVKQYGLHPAPNLLPLIKTYLRFTKFVQRPSGNFANIVSARHERDNTKEDDVQGRGIWALGYAASRDFLPPEITASAKLMFQKALRYLPKMESPRAIAFAMAGLYAYLTRFPNAKLLSAFRRLADRQLTLYKNNSTEDWRWFEDHLTYSNSKLPESLFYAYDLLKRKEYLKAATSALQFLGSVTFEKKQYSPIGHNGWYFRYKKRAYFDQQPEDAASMVEAKLAAYTITKDKRHLEDAYAAFQWFLGKNHLNQTVYDEATGGCCDGVGQDAMNLNQGAESTISYLLARLAFEDDAIKDSFHTA</sequence>
<feature type="domain" description="Glycosyl transferase family 1" evidence="1">
    <location>
        <begin position="192"/>
        <end position="365"/>
    </location>
</feature>
<dbReference type="InterPro" id="IPR001296">
    <property type="entry name" value="Glyco_trans_1"/>
</dbReference>
<evidence type="ECO:0000313" key="2">
    <source>
        <dbReference type="EMBL" id="OGZ00774.1"/>
    </source>
</evidence>
<dbReference type="SUPFAM" id="SSF53756">
    <property type="entry name" value="UDP-Glycosyltransferase/glycogen phosphorylase"/>
    <property type="match status" value="1"/>
</dbReference>
<comment type="caution">
    <text evidence="2">The sequence shown here is derived from an EMBL/GenBank/DDBJ whole genome shotgun (WGS) entry which is preliminary data.</text>
</comment>
<dbReference type="GO" id="GO:0016757">
    <property type="term" value="F:glycosyltransferase activity"/>
    <property type="evidence" value="ECO:0007669"/>
    <property type="project" value="InterPro"/>
</dbReference>
<evidence type="ECO:0000259" key="1">
    <source>
        <dbReference type="Pfam" id="PF00534"/>
    </source>
</evidence>
<reference evidence="2 3" key="1">
    <citation type="journal article" date="2016" name="Nat. Commun.">
        <title>Thousands of microbial genomes shed light on interconnected biogeochemical processes in an aquifer system.</title>
        <authorList>
            <person name="Anantharaman K."/>
            <person name="Brown C.T."/>
            <person name="Hug L.A."/>
            <person name="Sharon I."/>
            <person name="Castelle C.J."/>
            <person name="Probst A.J."/>
            <person name="Thomas B.C."/>
            <person name="Singh A."/>
            <person name="Wilkins M.J."/>
            <person name="Karaoz U."/>
            <person name="Brodie E.L."/>
            <person name="Williams K.H."/>
            <person name="Hubbard S.S."/>
            <person name="Banfield J.F."/>
        </authorList>
    </citation>
    <scope>NUCLEOTIDE SEQUENCE [LARGE SCALE GENOMIC DNA]</scope>
</reference>
<dbReference type="InterPro" id="IPR008928">
    <property type="entry name" value="6-hairpin_glycosidase_sf"/>
</dbReference>
<dbReference type="PANTHER" id="PTHR12526:SF572">
    <property type="entry name" value="BLL5144 PROTEIN"/>
    <property type="match status" value="1"/>
</dbReference>
<dbReference type="CDD" id="cd03822">
    <property type="entry name" value="GT4_mannosyltransferase-like"/>
    <property type="match status" value="1"/>
</dbReference>
<dbReference type="Proteomes" id="UP000178495">
    <property type="component" value="Unassembled WGS sequence"/>
</dbReference>
<name>A0A1G2CH86_9BACT</name>
<gene>
    <name evidence="2" type="ORF">A3A43_02755</name>
</gene>
<dbReference type="Pfam" id="PF00534">
    <property type="entry name" value="Glycos_transf_1"/>
    <property type="match status" value="1"/>
</dbReference>
<accession>A0A1G2CH86</accession>
<dbReference type="STRING" id="1798652.A3A43_02755"/>
<dbReference type="PANTHER" id="PTHR12526">
    <property type="entry name" value="GLYCOSYLTRANSFERASE"/>
    <property type="match status" value="1"/>
</dbReference>
<dbReference type="AlphaFoldDB" id="A0A1G2CH86"/>
<evidence type="ECO:0000313" key="3">
    <source>
        <dbReference type="Proteomes" id="UP000178495"/>
    </source>
</evidence>
<dbReference type="EMBL" id="MHLC01000027">
    <property type="protein sequence ID" value="OGZ00774.1"/>
    <property type="molecule type" value="Genomic_DNA"/>
</dbReference>
<dbReference type="Gene3D" id="3.40.50.2000">
    <property type="entry name" value="Glycogen Phosphorylase B"/>
    <property type="match status" value="2"/>
</dbReference>
<dbReference type="GO" id="GO:0005975">
    <property type="term" value="P:carbohydrate metabolic process"/>
    <property type="evidence" value="ECO:0007669"/>
    <property type="project" value="InterPro"/>
</dbReference>
<organism evidence="2 3">
    <name type="scientific">Candidatus Liptonbacteria bacterium RIFCSPLOWO2_01_FULL_56_20</name>
    <dbReference type="NCBI Taxonomy" id="1798652"/>
    <lineage>
        <taxon>Bacteria</taxon>
        <taxon>Candidatus Liptoniibacteriota</taxon>
    </lineage>
</organism>
<protein>
    <recommendedName>
        <fullName evidence="1">Glycosyl transferase family 1 domain-containing protein</fullName>
    </recommendedName>
</protein>